<evidence type="ECO:0000256" key="3">
    <source>
        <dbReference type="SAM" id="Phobius"/>
    </source>
</evidence>
<proteinExistence type="predicted"/>
<keyword evidence="3" id="KW-0812">Transmembrane</keyword>
<organism evidence="5 6">
    <name type="scientific">Asbolus verrucosus</name>
    <name type="common">Desert ironclad beetle</name>
    <dbReference type="NCBI Taxonomy" id="1661398"/>
    <lineage>
        <taxon>Eukaryota</taxon>
        <taxon>Metazoa</taxon>
        <taxon>Ecdysozoa</taxon>
        <taxon>Arthropoda</taxon>
        <taxon>Hexapoda</taxon>
        <taxon>Insecta</taxon>
        <taxon>Pterygota</taxon>
        <taxon>Neoptera</taxon>
        <taxon>Endopterygota</taxon>
        <taxon>Coleoptera</taxon>
        <taxon>Polyphaga</taxon>
        <taxon>Cucujiformia</taxon>
        <taxon>Tenebrionidae</taxon>
        <taxon>Pimeliinae</taxon>
        <taxon>Asbolus</taxon>
    </lineage>
</organism>
<evidence type="ECO:0000256" key="2">
    <source>
        <dbReference type="SAM" id="MobiDB-lite"/>
    </source>
</evidence>
<dbReference type="OrthoDB" id="408631at2759"/>
<evidence type="ECO:0000313" key="5">
    <source>
        <dbReference type="EMBL" id="RZC39016.1"/>
    </source>
</evidence>
<keyword evidence="1" id="KW-0325">Glycoprotein</keyword>
<keyword evidence="3" id="KW-1133">Transmembrane helix</keyword>
<feature type="compositionally biased region" description="Basic and acidic residues" evidence="2">
    <location>
        <begin position="174"/>
        <end position="190"/>
    </location>
</feature>
<evidence type="ECO:0000313" key="6">
    <source>
        <dbReference type="Proteomes" id="UP000292052"/>
    </source>
</evidence>
<dbReference type="PROSITE" id="PS00941">
    <property type="entry name" value="CARBOXYLESTERASE_B_2"/>
    <property type="match status" value="1"/>
</dbReference>
<dbReference type="EMBL" id="QDEB01037979">
    <property type="protein sequence ID" value="RZC39016.1"/>
    <property type="molecule type" value="Genomic_DNA"/>
</dbReference>
<dbReference type="InterPro" id="IPR050309">
    <property type="entry name" value="Type-B_Carboxylest/Lipase"/>
</dbReference>
<feature type="non-terminal residue" evidence="5">
    <location>
        <position position="1"/>
    </location>
</feature>
<dbReference type="Proteomes" id="UP000292052">
    <property type="component" value="Unassembled WGS sequence"/>
</dbReference>
<dbReference type="InterPro" id="IPR002018">
    <property type="entry name" value="CarbesteraseB"/>
</dbReference>
<accession>A0A482W1V5</accession>
<keyword evidence="3" id="KW-0472">Membrane</keyword>
<dbReference type="Pfam" id="PF00135">
    <property type="entry name" value="COesterase"/>
    <property type="match status" value="1"/>
</dbReference>
<dbReference type="Gene3D" id="3.40.50.1820">
    <property type="entry name" value="alpha/beta hydrolase"/>
    <property type="match status" value="1"/>
</dbReference>
<evidence type="ECO:0000259" key="4">
    <source>
        <dbReference type="Pfam" id="PF00135"/>
    </source>
</evidence>
<protein>
    <submittedName>
        <fullName evidence="5">Neurotactin</fullName>
    </submittedName>
</protein>
<comment type="caution">
    <text evidence="5">The sequence shown here is derived from an EMBL/GenBank/DDBJ whole genome shotgun (WGS) entry which is preliminary data.</text>
</comment>
<name>A0A482W1V5_ASBVE</name>
<dbReference type="STRING" id="1661398.A0A482W1V5"/>
<reference evidence="5 6" key="1">
    <citation type="submission" date="2017-03" db="EMBL/GenBank/DDBJ databases">
        <title>Genome of the blue death feigning beetle - Asbolus verrucosus.</title>
        <authorList>
            <person name="Rider S.D."/>
        </authorList>
    </citation>
    <scope>NUCLEOTIDE SEQUENCE [LARGE SCALE GENOMIC DNA]</scope>
    <source>
        <strain evidence="5">Butters</strain>
        <tissue evidence="5">Head and leg muscle</tissue>
    </source>
</reference>
<keyword evidence="6" id="KW-1185">Reference proteome</keyword>
<feature type="compositionally biased region" description="Basic and acidic residues" evidence="2">
    <location>
        <begin position="1"/>
        <end position="60"/>
    </location>
</feature>
<feature type="transmembrane region" description="Helical" evidence="3">
    <location>
        <begin position="218"/>
        <end position="238"/>
    </location>
</feature>
<feature type="domain" description="Carboxylesterase type B" evidence="4">
    <location>
        <begin position="260"/>
        <end position="644"/>
    </location>
</feature>
<dbReference type="InterPro" id="IPR019819">
    <property type="entry name" value="Carboxylesterase_B_CS"/>
</dbReference>
<feature type="compositionally biased region" description="Basic and acidic residues" evidence="2">
    <location>
        <begin position="96"/>
        <end position="107"/>
    </location>
</feature>
<dbReference type="PANTHER" id="PTHR11559">
    <property type="entry name" value="CARBOXYLESTERASE"/>
    <property type="match status" value="1"/>
</dbReference>
<evidence type="ECO:0000256" key="1">
    <source>
        <dbReference type="ARBA" id="ARBA00023180"/>
    </source>
</evidence>
<dbReference type="FunFam" id="3.40.50.1820:FF:000295">
    <property type="entry name" value="neurotactin"/>
    <property type="match status" value="1"/>
</dbReference>
<dbReference type="SUPFAM" id="SSF53474">
    <property type="entry name" value="alpha/beta-Hydrolases"/>
    <property type="match status" value="1"/>
</dbReference>
<dbReference type="InterPro" id="IPR029058">
    <property type="entry name" value="AB_hydrolase_fold"/>
</dbReference>
<gene>
    <name evidence="5" type="ORF">BDFB_001126</name>
</gene>
<feature type="region of interest" description="Disordered" evidence="2">
    <location>
        <begin position="1"/>
        <end position="135"/>
    </location>
</feature>
<feature type="region of interest" description="Disordered" evidence="2">
    <location>
        <begin position="164"/>
        <end position="190"/>
    </location>
</feature>
<dbReference type="AlphaFoldDB" id="A0A482W1V5"/>
<sequence>IMSDKIEENIEKSEDKKDIEMEEREKMLNAENKALEKVESETGEDKKIKSDNKEGMEVKPKKIPIGGIQMPGFFTRSKSKEKCKDDEQEVEGTELIETKAPQEEVPARIKLPNPFRKSKLINDEDGDKPPEGKEKKKLLDTIKLPLVFPKKKKDGDQRLENQTAQAGLASMETLDDKSTDDKNNDELKNVSLDEKKDLERQDIVDEPTWKQKLKAYRVAISALLVFILLIIIIIAVAIPHKKVVDVSSPITDGRIVETVTSCGKVQGLVEDSAIAFRGIPYARSPVGDLRFKYAQPLNNLNYCWNDTFLAHNATETCLQIYSNGTISGTEDCLTLDVITPSVRYTDPLPVIVLIGAESFIGGSPGKLRPSARYARSKDVVFVRPNFRLGALGFLALETLTNSDYPLRSGNYGLSDILEALKWVQLNIEHFGGDKTAVTLLGHRAGATLVTALSTIKNADQYFARAWAASGGAIYPNKTRHEAENENRSFLDIVDCRDMQCLLEVDAEKIVSSVEDTWRKPQPDLPFPNEEPGKKHEWLVLDGEILKEHPASVWTKDDLKVKLVIGTTAHAGASSKLLLKHKDWNENLVKQHVNDSFLTPKNLTEEALKLYPHTYKGLSAMVSDIRTVCPLLAITTQMHKVPFYVVTQGRGEQDIADVDSDIDAILGRYEPKTPEQKRYFSAMQGLFYHYVWFGKIEQTEDLSRKILLVGQDVLPNATYSHCAFWINKSIVLPFAALD</sequence>